<gene>
    <name evidence="2" type="ORF">C7Y71_008765</name>
</gene>
<organism evidence="2 3">
    <name type="scientific">Pseudoprevotella muciniphila</name>
    <dbReference type="NCBI Taxonomy" id="2133944"/>
    <lineage>
        <taxon>Bacteria</taxon>
        <taxon>Pseudomonadati</taxon>
        <taxon>Bacteroidota</taxon>
        <taxon>Bacteroidia</taxon>
        <taxon>Bacteroidales</taxon>
        <taxon>Prevotellaceae</taxon>
        <taxon>Pseudoprevotella</taxon>
    </lineage>
</organism>
<reference evidence="2 3" key="1">
    <citation type="submission" date="2018-11" db="EMBL/GenBank/DDBJ databases">
        <authorList>
            <person name="Na S.W."/>
            <person name="Baik M."/>
        </authorList>
    </citation>
    <scope>NUCLEOTIDE SEQUENCE [LARGE SCALE GENOMIC DNA]</scope>
    <source>
        <strain evidence="2 3">E39</strain>
    </source>
</reference>
<evidence type="ECO:0000256" key="1">
    <source>
        <dbReference type="SAM" id="Coils"/>
    </source>
</evidence>
<dbReference type="KEGG" id="alq:C7Y71_008765"/>
<dbReference type="NCBIfam" id="TIGR04258">
    <property type="entry name" value="4helix_suffix"/>
    <property type="match status" value="1"/>
</dbReference>
<dbReference type="RefSeq" id="WP_111898242.1">
    <property type="nucleotide sequence ID" value="NZ_CP033459.1"/>
</dbReference>
<dbReference type="EMBL" id="CP033459">
    <property type="protein sequence ID" value="QFQ13773.1"/>
    <property type="molecule type" value="Genomic_DNA"/>
</dbReference>
<dbReference type="InterPro" id="IPR012657">
    <property type="entry name" value="23S_rRNA-intervening_sequence"/>
</dbReference>
<dbReference type="Proteomes" id="UP000249375">
    <property type="component" value="Chromosome"/>
</dbReference>
<name>A0A5P8EA05_9BACT</name>
<evidence type="ECO:0000313" key="3">
    <source>
        <dbReference type="Proteomes" id="UP000249375"/>
    </source>
</evidence>
<dbReference type="InterPro" id="IPR036583">
    <property type="entry name" value="23S_rRNA_IVS_sf"/>
</dbReference>
<dbReference type="OrthoDB" id="9796189at2"/>
<evidence type="ECO:0000313" key="2">
    <source>
        <dbReference type="EMBL" id="QFQ13773.1"/>
    </source>
</evidence>
<dbReference type="Gene3D" id="1.20.1440.60">
    <property type="entry name" value="23S rRNA-intervening sequence"/>
    <property type="match status" value="1"/>
</dbReference>
<feature type="coiled-coil region" evidence="1">
    <location>
        <begin position="203"/>
        <end position="244"/>
    </location>
</feature>
<proteinExistence type="predicted"/>
<dbReference type="NCBIfam" id="TIGR02436">
    <property type="entry name" value="four helix bundle protein"/>
    <property type="match status" value="1"/>
</dbReference>
<accession>A0A5P8EA05</accession>
<protein>
    <submittedName>
        <fullName evidence="2">Four helix bundle protein</fullName>
    </submittedName>
</protein>
<dbReference type="AlphaFoldDB" id="A0A5P8EA05"/>
<sequence>MVSKEKNKSKEKNISLERYEDGTPSVMRKATVYTELYFYRKSDVLVQLTKEFCNRFLPRYGDRTKDQMIQAARSIKQNIAEGLTDGQTSFEMEIKLLGTAKGSNRELLEDYQDYIKQHNIPEWAKENTGRYNVMRNFCYEHHDEKDYRPYFTRWTDEEMANVAICLCHMVDKALTTFLKKRDREFVEEGGIRERMTAARLDERGTQKQIIAQQEREIAELKAKIASQQREIEVLKAQINKAEADSNDFSG</sequence>
<dbReference type="InterPro" id="IPR026354">
    <property type="entry name" value="4helix_suffix_dom"/>
</dbReference>
<keyword evidence="1" id="KW-0175">Coiled coil</keyword>
<dbReference type="SUPFAM" id="SSF158446">
    <property type="entry name" value="IVS-encoded protein-like"/>
    <property type="match status" value="1"/>
</dbReference>
<keyword evidence="3" id="KW-1185">Reference proteome</keyword>